<dbReference type="PANTHER" id="PTHR47510:SF3">
    <property type="entry name" value="ENDO_EXONUCLEASE_PHOSPHATASE DOMAIN-CONTAINING PROTEIN"/>
    <property type="match status" value="1"/>
</dbReference>
<name>A0AAD9QV85_ACRCE</name>
<dbReference type="PANTHER" id="PTHR47510">
    <property type="entry name" value="REVERSE TRANSCRIPTASE DOMAIN-CONTAINING PROTEIN"/>
    <property type="match status" value="1"/>
</dbReference>
<accession>A0AAD9QV85</accession>
<evidence type="ECO:0000313" key="2">
    <source>
        <dbReference type="EMBL" id="KAK2568016.1"/>
    </source>
</evidence>
<keyword evidence="2" id="KW-0548">Nucleotidyltransferase</keyword>
<keyword evidence="3" id="KW-1185">Reference proteome</keyword>
<feature type="region of interest" description="Disordered" evidence="1">
    <location>
        <begin position="1"/>
        <end position="24"/>
    </location>
</feature>
<dbReference type="Proteomes" id="UP001249851">
    <property type="component" value="Unassembled WGS sequence"/>
</dbReference>
<dbReference type="GO" id="GO:0003964">
    <property type="term" value="F:RNA-directed DNA polymerase activity"/>
    <property type="evidence" value="ECO:0007669"/>
    <property type="project" value="UniProtKB-KW"/>
</dbReference>
<keyword evidence="2" id="KW-0695">RNA-directed DNA polymerase</keyword>
<dbReference type="AlphaFoldDB" id="A0AAD9QV85"/>
<sequence length="213" mass="23895">MAKEHEHLKEEQDSAENMSSTKQSSIPSEVIWTRYDVDSIKADKPADIANLFDNYFYTVYKQPCSASAYEELLPSNQLNSHLQRISQLHLSPGEVLDVLHHLDASKVTGPDKIPAKLLKNCAPCISNSLCAIFNKSLYLGKVPAAWKLANIIPIPKSGLPGEVSNYRPISLLPIVSKVMERCVYNRLIEGYLWPALQPTAWFSKRDFNHLTAS</sequence>
<evidence type="ECO:0000313" key="3">
    <source>
        <dbReference type="Proteomes" id="UP001249851"/>
    </source>
</evidence>
<proteinExistence type="predicted"/>
<keyword evidence="2" id="KW-0808">Transferase</keyword>
<feature type="compositionally biased region" description="Basic and acidic residues" evidence="1">
    <location>
        <begin position="1"/>
        <end position="12"/>
    </location>
</feature>
<feature type="compositionally biased region" description="Polar residues" evidence="1">
    <location>
        <begin position="15"/>
        <end position="24"/>
    </location>
</feature>
<reference evidence="2" key="1">
    <citation type="journal article" date="2023" name="G3 (Bethesda)">
        <title>Whole genome assembly and annotation of the endangered Caribbean coral Acropora cervicornis.</title>
        <authorList>
            <person name="Selwyn J.D."/>
            <person name="Vollmer S.V."/>
        </authorList>
    </citation>
    <scope>NUCLEOTIDE SEQUENCE</scope>
    <source>
        <strain evidence="2">K2</strain>
    </source>
</reference>
<gene>
    <name evidence="2" type="ORF">P5673_007925</name>
</gene>
<comment type="caution">
    <text evidence="2">The sequence shown here is derived from an EMBL/GenBank/DDBJ whole genome shotgun (WGS) entry which is preliminary data.</text>
</comment>
<evidence type="ECO:0000256" key="1">
    <source>
        <dbReference type="SAM" id="MobiDB-lite"/>
    </source>
</evidence>
<protein>
    <submittedName>
        <fullName evidence="2">RNA-directed DNA polymerase from mobile element jockey</fullName>
    </submittedName>
</protein>
<reference evidence="2" key="2">
    <citation type="journal article" date="2023" name="Science">
        <title>Genomic signatures of disease resistance in endangered staghorn corals.</title>
        <authorList>
            <person name="Vollmer S.V."/>
            <person name="Selwyn J.D."/>
            <person name="Despard B.A."/>
            <person name="Roesel C.L."/>
        </authorList>
    </citation>
    <scope>NUCLEOTIDE SEQUENCE</scope>
    <source>
        <strain evidence="2">K2</strain>
    </source>
</reference>
<organism evidence="2 3">
    <name type="scientific">Acropora cervicornis</name>
    <name type="common">Staghorn coral</name>
    <dbReference type="NCBI Taxonomy" id="6130"/>
    <lineage>
        <taxon>Eukaryota</taxon>
        <taxon>Metazoa</taxon>
        <taxon>Cnidaria</taxon>
        <taxon>Anthozoa</taxon>
        <taxon>Hexacorallia</taxon>
        <taxon>Scleractinia</taxon>
        <taxon>Astrocoeniina</taxon>
        <taxon>Acroporidae</taxon>
        <taxon>Acropora</taxon>
    </lineage>
</organism>
<dbReference type="EMBL" id="JARQWQ010000013">
    <property type="protein sequence ID" value="KAK2568016.1"/>
    <property type="molecule type" value="Genomic_DNA"/>
</dbReference>